<keyword evidence="1" id="KW-0596">Phosphopantetheine</keyword>
<gene>
    <name evidence="5" type="ORF">HNR12_003417</name>
</gene>
<dbReference type="PROSITE" id="PS50075">
    <property type="entry name" value="CARRIER"/>
    <property type="match status" value="1"/>
</dbReference>
<dbReference type="SUPFAM" id="SSF47336">
    <property type="entry name" value="ACP-like"/>
    <property type="match status" value="1"/>
</dbReference>
<dbReference type="RefSeq" id="WP_179768460.1">
    <property type="nucleotide sequence ID" value="NZ_JACCFO010000001.1"/>
</dbReference>
<proteinExistence type="predicted"/>
<evidence type="ECO:0000256" key="1">
    <source>
        <dbReference type="ARBA" id="ARBA00022450"/>
    </source>
</evidence>
<dbReference type="Proteomes" id="UP000575985">
    <property type="component" value="Unassembled WGS sequence"/>
</dbReference>
<evidence type="ECO:0000313" key="5">
    <source>
        <dbReference type="EMBL" id="NYI97140.1"/>
    </source>
</evidence>
<dbReference type="AlphaFoldDB" id="A0A853BQ61"/>
<evidence type="ECO:0000259" key="4">
    <source>
        <dbReference type="PROSITE" id="PS50075"/>
    </source>
</evidence>
<dbReference type="Pfam" id="PF00550">
    <property type="entry name" value="PP-binding"/>
    <property type="match status" value="1"/>
</dbReference>
<accession>A0A853BQ61</accession>
<organism evidence="5 6">
    <name type="scientific">Streptomonospora nanhaiensis</name>
    <dbReference type="NCBI Taxonomy" id="1323731"/>
    <lineage>
        <taxon>Bacteria</taxon>
        <taxon>Bacillati</taxon>
        <taxon>Actinomycetota</taxon>
        <taxon>Actinomycetes</taxon>
        <taxon>Streptosporangiales</taxon>
        <taxon>Nocardiopsidaceae</taxon>
        <taxon>Streptomonospora</taxon>
    </lineage>
</organism>
<keyword evidence="6" id="KW-1185">Reference proteome</keyword>
<dbReference type="SMART" id="SM00823">
    <property type="entry name" value="PKS_PP"/>
    <property type="match status" value="1"/>
</dbReference>
<name>A0A853BQ61_9ACTN</name>
<feature type="domain" description="Carrier" evidence="4">
    <location>
        <begin position="1"/>
        <end position="70"/>
    </location>
</feature>
<feature type="region of interest" description="Disordered" evidence="3">
    <location>
        <begin position="66"/>
        <end position="94"/>
    </location>
</feature>
<comment type="caution">
    <text evidence="5">The sequence shown here is derived from an EMBL/GenBank/DDBJ whole genome shotgun (WGS) entry which is preliminary data.</text>
</comment>
<dbReference type="Gene3D" id="1.10.1200.10">
    <property type="entry name" value="ACP-like"/>
    <property type="match status" value="1"/>
</dbReference>
<dbReference type="GO" id="GO:0031177">
    <property type="term" value="F:phosphopantetheine binding"/>
    <property type="evidence" value="ECO:0007669"/>
    <property type="project" value="InterPro"/>
</dbReference>
<dbReference type="InterPro" id="IPR020806">
    <property type="entry name" value="PKS_PP-bd"/>
</dbReference>
<sequence>MLIDSVARRTGTDPADVDPRLPFLSLGLSSRDAVSLCGELESRLGRPVPVLLPWRYPSIDSLAAHLTGAAGPVGGPGRTGTPERAGTPDDDPVG</sequence>
<protein>
    <submittedName>
        <fullName evidence="5">Acyl carrier protein</fullName>
    </submittedName>
</protein>
<keyword evidence="2" id="KW-0597">Phosphoprotein</keyword>
<dbReference type="InterPro" id="IPR036736">
    <property type="entry name" value="ACP-like_sf"/>
</dbReference>
<dbReference type="InterPro" id="IPR009081">
    <property type="entry name" value="PP-bd_ACP"/>
</dbReference>
<evidence type="ECO:0000256" key="2">
    <source>
        <dbReference type="ARBA" id="ARBA00022553"/>
    </source>
</evidence>
<evidence type="ECO:0000256" key="3">
    <source>
        <dbReference type="SAM" id="MobiDB-lite"/>
    </source>
</evidence>
<reference evidence="5 6" key="1">
    <citation type="submission" date="2020-07" db="EMBL/GenBank/DDBJ databases">
        <title>Sequencing the genomes of 1000 actinobacteria strains.</title>
        <authorList>
            <person name="Klenk H.-P."/>
        </authorList>
    </citation>
    <scope>NUCLEOTIDE SEQUENCE [LARGE SCALE GENOMIC DNA]</scope>
    <source>
        <strain evidence="5 6">DSM 45927</strain>
    </source>
</reference>
<dbReference type="EMBL" id="JACCFO010000001">
    <property type="protein sequence ID" value="NYI97140.1"/>
    <property type="molecule type" value="Genomic_DNA"/>
</dbReference>
<evidence type="ECO:0000313" key="6">
    <source>
        <dbReference type="Proteomes" id="UP000575985"/>
    </source>
</evidence>